<evidence type="ECO:0000313" key="1">
    <source>
        <dbReference type="EMBL" id="SVD97025.1"/>
    </source>
</evidence>
<gene>
    <name evidence="1" type="ORF">METZ01_LOCUS449879</name>
</gene>
<sequence length="144" mass="16340">RFETRKIPNVTYFVQTANIPGMSTSEYMRETPFKGIPTVGDTLEVETLDITFLVDEDLANYQEIISWLKGMTSPENFDNVLDNMYSDATLTILTNNMNANRTITFYDIFPTSLSALTLESNVDDISPITADVSFQVRDFTIEKL</sequence>
<proteinExistence type="predicted"/>
<name>A0A382ZPK9_9ZZZZ</name>
<organism evidence="1">
    <name type="scientific">marine metagenome</name>
    <dbReference type="NCBI Taxonomy" id="408172"/>
    <lineage>
        <taxon>unclassified sequences</taxon>
        <taxon>metagenomes</taxon>
        <taxon>ecological metagenomes</taxon>
    </lineage>
</organism>
<protein>
    <submittedName>
        <fullName evidence="1">Uncharacterized protein</fullName>
    </submittedName>
</protein>
<dbReference type="AlphaFoldDB" id="A0A382ZPK9"/>
<reference evidence="1" key="1">
    <citation type="submission" date="2018-05" db="EMBL/GenBank/DDBJ databases">
        <authorList>
            <person name="Lanie J.A."/>
            <person name="Ng W.-L."/>
            <person name="Kazmierczak K.M."/>
            <person name="Andrzejewski T.M."/>
            <person name="Davidsen T.M."/>
            <person name="Wayne K.J."/>
            <person name="Tettelin H."/>
            <person name="Glass J.I."/>
            <person name="Rusch D."/>
            <person name="Podicherti R."/>
            <person name="Tsui H.-C.T."/>
            <person name="Winkler M.E."/>
        </authorList>
    </citation>
    <scope>NUCLEOTIDE SEQUENCE</scope>
</reference>
<accession>A0A382ZPK9</accession>
<dbReference type="EMBL" id="UINC01185362">
    <property type="protein sequence ID" value="SVD97025.1"/>
    <property type="molecule type" value="Genomic_DNA"/>
</dbReference>
<feature type="non-terminal residue" evidence="1">
    <location>
        <position position="1"/>
    </location>
</feature>